<name>A0AAI8V970_9PEZI</name>
<evidence type="ECO:0000313" key="3">
    <source>
        <dbReference type="Proteomes" id="UP001295740"/>
    </source>
</evidence>
<dbReference type="AlphaFoldDB" id="A0AAI8V970"/>
<keyword evidence="3" id="KW-1185">Reference proteome</keyword>
<organism evidence="2 3">
    <name type="scientific">Anthostomella pinea</name>
    <dbReference type="NCBI Taxonomy" id="933095"/>
    <lineage>
        <taxon>Eukaryota</taxon>
        <taxon>Fungi</taxon>
        <taxon>Dikarya</taxon>
        <taxon>Ascomycota</taxon>
        <taxon>Pezizomycotina</taxon>
        <taxon>Sordariomycetes</taxon>
        <taxon>Xylariomycetidae</taxon>
        <taxon>Xylariales</taxon>
        <taxon>Xylariaceae</taxon>
        <taxon>Anthostomella</taxon>
    </lineage>
</organism>
<feature type="compositionally biased region" description="Low complexity" evidence="1">
    <location>
        <begin position="121"/>
        <end position="131"/>
    </location>
</feature>
<accession>A0AAI8V970</accession>
<evidence type="ECO:0000313" key="2">
    <source>
        <dbReference type="EMBL" id="CAJ2500739.1"/>
    </source>
</evidence>
<comment type="caution">
    <text evidence="2">The sequence shown here is derived from an EMBL/GenBank/DDBJ whole genome shotgun (WGS) entry which is preliminary data.</text>
</comment>
<evidence type="ECO:0000256" key="1">
    <source>
        <dbReference type="SAM" id="MobiDB-lite"/>
    </source>
</evidence>
<dbReference type="PANTHER" id="PTHR35392">
    <property type="entry name" value="ZN(II)2CYS6 TRANSCRIPTION FACTOR (EUROFUNG)-RELATED-RELATED"/>
    <property type="match status" value="1"/>
</dbReference>
<dbReference type="InterPro" id="IPR052973">
    <property type="entry name" value="Fungal_sec-metab_reg_TF"/>
</dbReference>
<dbReference type="Proteomes" id="UP001295740">
    <property type="component" value="Unassembled WGS sequence"/>
</dbReference>
<dbReference type="EMBL" id="CAUWAG010000003">
    <property type="protein sequence ID" value="CAJ2500739.1"/>
    <property type="molecule type" value="Genomic_DNA"/>
</dbReference>
<protein>
    <submittedName>
        <fullName evidence="2">Uu.00g035920.m01.CDS01</fullName>
    </submittedName>
</protein>
<reference evidence="2" key="1">
    <citation type="submission" date="2023-10" db="EMBL/GenBank/DDBJ databases">
        <authorList>
            <person name="Hackl T."/>
        </authorList>
    </citation>
    <scope>NUCLEOTIDE SEQUENCE</scope>
</reference>
<proteinExistence type="predicted"/>
<gene>
    <name evidence="2" type="ORF">KHLLAP_LOCUS1207</name>
</gene>
<feature type="compositionally biased region" description="Basic and acidic residues" evidence="1">
    <location>
        <begin position="47"/>
        <end position="66"/>
    </location>
</feature>
<sequence length="592" mass="66588">MDNPSSNGGSGYDWRDDSYLDFLDDLPELEGGDYGYAIICSLPPLEDISHSPSDEASNRVHAKDTPEEGLAVQRAPKRYRSPAGLHATPPSNRVPEKDNLNDELAVQRAPKRYRLPDGLHATPPSSSAAPSGRTPIVAGLTGSDTQYDGSAGGVSTGPSSIGMSVPVNGGRPGGLGIVASAGGEPRKRCLACVSSGNQECGTKLVSFKICDSCRAWNSLYPDRTRLCVYFKIPDILLFREGPTDTYLWTKRFLEARLDDISTWQTSESYPVWLTQRVGTSKIQVSARMLLPDATDVLSYTWSTSEGKRTLRCPPYALGNMQAVLGELKRHIEANEARHLAESTSRRPLLIHRTFLIVMHAMDNPKRSLNERLLLRNVMQFWTASRLIEKQWYATGLEQLGHSVESFHLLWSPESPYGGRVPISPIMATQFDTLVIKFILEPLKLFIQADLQKLVDNPDLKSWFTVFLCCFVLLNSYDEATVHDWEFARRYSLDTPFSNYPMLAQFHAGAKTLLTYFHHGCKEHVPYTIDWSDQLDVDRANLDSVELEYVKNLPLWMENQETLRGIRQNKKYESGFYFTMQLFESEWTPTVSL</sequence>
<feature type="region of interest" description="Disordered" evidence="1">
    <location>
        <begin position="45"/>
        <end position="136"/>
    </location>
</feature>
<dbReference type="PANTHER" id="PTHR35392:SF3">
    <property type="entry name" value="ZN(2)-C6 FUNGAL-TYPE DOMAIN-CONTAINING PROTEIN"/>
    <property type="match status" value="1"/>
</dbReference>